<dbReference type="Pfam" id="PF08241">
    <property type="entry name" value="Methyltransf_11"/>
    <property type="match status" value="1"/>
</dbReference>
<dbReference type="Gene3D" id="3.40.50.150">
    <property type="entry name" value="Vaccinia Virus protein VP39"/>
    <property type="match status" value="1"/>
</dbReference>
<dbReference type="InterPro" id="IPR029063">
    <property type="entry name" value="SAM-dependent_MTases_sf"/>
</dbReference>
<dbReference type="GO" id="GO:0008757">
    <property type="term" value="F:S-adenosylmethionine-dependent methyltransferase activity"/>
    <property type="evidence" value="ECO:0007669"/>
    <property type="project" value="InterPro"/>
</dbReference>
<feature type="domain" description="Methyltransferase type 11" evidence="1">
    <location>
        <begin position="82"/>
        <end position="177"/>
    </location>
</feature>
<dbReference type="PANTHER" id="PTHR43591:SF110">
    <property type="entry name" value="RHODANESE DOMAIN-CONTAINING PROTEIN"/>
    <property type="match status" value="1"/>
</dbReference>
<dbReference type="Proteomes" id="UP000323917">
    <property type="component" value="Chromosome"/>
</dbReference>
<dbReference type="GO" id="GO:0032259">
    <property type="term" value="P:methylation"/>
    <property type="evidence" value="ECO:0007669"/>
    <property type="project" value="UniProtKB-KW"/>
</dbReference>
<dbReference type="OrthoDB" id="272052at2"/>
<organism evidence="2 3">
    <name type="scientific">Bythopirellula goksoeyrii</name>
    <dbReference type="NCBI Taxonomy" id="1400387"/>
    <lineage>
        <taxon>Bacteria</taxon>
        <taxon>Pseudomonadati</taxon>
        <taxon>Planctomycetota</taxon>
        <taxon>Planctomycetia</taxon>
        <taxon>Pirellulales</taxon>
        <taxon>Lacipirellulaceae</taxon>
        <taxon>Bythopirellula</taxon>
    </lineage>
</organism>
<sequence length="240" mass="27207">MHNTIDERHSKRKSSAALKRLIENDLIRRVSGEEYRRKVQRVYGGPKGALLSTASLLSLHVPLGERLFRTRKYDLRGMKSILDVGSGAGQIAQHLLKYSDPGTEIVCTDLSRQMLHRARLRLKSSRPEFVTADLERLPFADGSFDGVTCGYVLEHLPDPRPGLSEIVRVMRKGGRMLLLTTEDNLAGAWTSRLWICQTYNRQTLMGMLEELGLVCRQELWFTKMHKAMKAGGICVELEKL</sequence>
<reference evidence="2 3" key="1">
    <citation type="submission" date="2019-08" db="EMBL/GenBank/DDBJ databases">
        <title>Deep-cultivation of Planctomycetes and their phenomic and genomic characterization uncovers novel biology.</title>
        <authorList>
            <person name="Wiegand S."/>
            <person name="Jogler M."/>
            <person name="Boedeker C."/>
            <person name="Pinto D."/>
            <person name="Vollmers J."/>
            <person name="Rivas-Marin E."/>
            <person name="Kohn T."/>
            <person name="Peeters S.H."/>
            <person name="Heuer A."/>
            <person name="Rast P."/>
            <person name="Oberbeckmann S."/>
            <person name="Bunk B."/>
            <person name="Jeske O."/>
            <person name="Meyerdierks A."/>
            <person name="Storesund J.E."/>
            <person name="Kallscheuer N."/>
            <person name="Luecker S."/>
            <person name="Lage O.M."/>
            <person name="Pohl T."/>
            <person name="Merkel B.J."/>
            <person name="Hornburger P."/>
            <person name="Mueller R.-W."/>
            <person name="Bruemmer F."/>
            <person name="Labrenz M."/>
            <person name="Spormann A.M."/>
            <person name="Op den Camp H."/>
            <person name="Overmann J."/>
            <person name="Amann R."/>
            <person name="Jetten M.S.M."/>
            <person name="Mascher T."/>
            <person name="Medema M.H."/>
            <person name="Devos D.P."/>
            <person name="Kaster A.-K."/>
            <person name="Ovreas L."/>
            <person name="Rohde M."/>
            <person name="Galperin M.Y."/>
            <person name="Jogler C."/>
        </authorList>
    </citation>
    <scope>NUCLEOTIDE SEQUENCE [LARGE SCALE GENOMIC DNA]</scope>
    <source>
        <strain evidence="2 3">Pr1d</strain>
    </source>
</reference>
<dbReference type="SUPFAM" id="SSF53335">
    <property type="entry name" value="S-adenosyl-L-methionine-dependent methyltransferases"/>
    <property type="match status" value="1"/>
</dbReference>
<keyword evidence="2" id="KW-0808">Transferase</keyword>
<keyword evidence="3" id="KW-1185">Reference proteome</keyword>
<dbReference type="InterPro" id="IPR013216">
    <property type="entry name" value="Methyltransf_11"/>
</dbReference>
<protein>
    <submittedName>
        <fullName evidence="2">Putative methyltransferase YcgJ</fullName>
        <ecNumber evidence="2">2.1.1.-</ecNumber>
    </submittedName>
</protein>
<proteinExistence type="predicted"/>
<dbReference type="CDD" id="cd02440">
    <property type="entry name" value="AdoMet_MTases"/>
    <property type="match status" value="1"/>
</dbReference>
<evidence type="ECO:0000313" key="2">
    <source>
        <dbReference type="EMBL" id="QEG34787.1"/>
    </source>
</evidence>
<dbReference type="EMBL" id="CP042913">
    <property type="protein sequence ID" value="QEG34787.1"/>
    <property type="molecule type" value="Genomic_DNA"/>
</dbReference>
<dbReference type="AlphaFoldDB" id="A0A5B9Q730"/>
<gene>
    <name evidence="2" type="primary">ycgJ</name>
    <name evidence="2" type="ORF">Pr1d_20710</name>
</gene>
<evidence type="ECO:0000259" key="1">
    <source>
        <dbReference type="Pfam" id="PF08241"/>
    </source>
</evidence>
<dbReference type="PANTHER" id="PTHR43591">
    <property type="entry name" value="METHYLTRANSFERASE"/>
    <property type="match status" value="1"/>
</dbReference>
<dbReference type="EC" id="2.1.1.-" evidence="2"/>
<dbReference type="KEGG" id="bgok:Pr1d_20710"/>
<name>A0A5B9Q730_9BACT</name>
<accession>A0A5B9Q730</accession>
<keyword evidence="2" id="KW-0489">Methyltransferase</keyword>
<evidence type="ECO:0000313" key="3">
    <source>
        <dbReference type="Proteomes" id="UP000323917"/>
    </source>
</evidence>
<dbReference type="RefSeq" id="WP_148073388.1">
    <property type="nucleotide sequence ID" value="NZ_CP042913.1"/>
</dbReference>